<dbReference type="EMBL" id="CP036276">
    <property type="protein sequence ID" value="QDU44163.1"/>
    <property type="molecule type" value="Genomic_DNA"/>
</dbReference>
<gene>
    <name evidence="2" type="ORF">Mal52_26410</name>
</gene>
<dbReference type="KEGG" id="sdyn:Mal52_26410"/>
<dbReference type="AlphaFoldDB" id="A0A517ZNV6"/>
<dbReference type="RefSeq" id="WP_145376540.1">
    <property type="nucleotide sequence ID" value="NZ_CP036276.1"/>
</dbReference>
<feature type="compositionally biased region" description="Basic and acidic residues" evidence="1">
    <location>
        <begin position="50"/>
        <end position="64"/>
    </location>
</feature>
<organism evidence="2 3">
    <name type="scientific">Symmachiella dynata</name>
    <dbReference type="NCBI Taxonomy" id="2527995"/>
    <lineage>
        <taxon>Bacteria</taxon>
        <taxon>Pseudomonadati</taxon>
        <taxon>Planctomycetota</taxon>
        <taxon>Planctomycetia</taxon>
        <taxon>Planctomycetales</taxon>
        <taxon>Planctomycetaceae</taxon>
        <taxon>Symmachiella</taxon>
    </lineage>
</organism>
<reference evidence="2 3" key="1">
    <citation type="submission" date="2019-02" db="EMBL/GenBank/DDBJ databases">
        <title>Deep-cultivation of Planctomycetes and their phenomic and genomic characterization uncovers novel biology.</title>
        <authorList>
            <person name="Wiegand S."/>
            <person name="Jogler M."/>
            <person name="Boedeker C."/>
            <person name="Pinto D."/>
            <person name="Vollmers J."/>
            <person name="Rivas-Marin E."/>
            <person name="Kohn T."/>
            <person name="Peeters S.H."/>
            <person name="Heuer A."/>
            <person name="Rast P."/>
            <person name="Oberbeckmann S."/>
            <person name="Bunk B."/>
            <person name="Jeske O."/>
            <person name="Meyerdierks A."/>
            <person name="Storesund J.E."/>
            <person name="Kallscheuer N."/>
            <person name="Luecker S."/>
            <person name="Lage O.M."/>
            <person name="Pohl T."/>
            <person name="Merkel B.J."/>
            <person name="Hornburger P."/>
            <person name="Mueller R.-W."/>
            <person name="Bruemmer F."/>
            <person name="Labrenz M."/>
            <person name="Spormann A.M."/>
            <person name="Op den Camp H."/>
            <person name="Overmann J."/>
            <person name="Amann R."/>
            <person name="Jetten M.S.M."/>
            <person name="Mascher T."/>
            <person name="Medema M.H."/>
            <person name="Devos D.P."/>
            <person name="Kaster A.-K."/>
            <person name="Ovreas L."/>
            <person name="Rohde M."/>
            <person name="Galperin M.Y."/>
            <person name="Jogler C."/>
        </authorList>
    </citation>
    <scope>NUCLEOTIDE SEQUENCE [LARGE SCALE GENOMIC DNA]</scope>
    <source>
        <strain evidence="2 3">Mal52</strain>
    </source>
</reference>
<protein>
    <submittedName>
        <fullName evidence="2">Uncharacterized protein</fullName>
    </submittedName>
</protein>
<accession>A0A517ZNV6</accession>
<proteinExistence type="predicted"/>
<sequence length="72" mass="7999">MVHIVVNEEQAKIIHKTSGRVEVRDSQGNLLGFISANSATEEIAIAKGRMESDEPRHTTQEVLEHLQSCTID</sequence>
<evidence type="ECO:0000313" key="3">
    <source>
        <dbReference type="Proteomes" id="UP000319383"/>
    </source>
</evidence>
<evidence type="ECO:0000313" key="2">
    <source>
        <dbReference type="EMBL" id="QDU44163.1"/>
    </source>
</evidence>
<evidence type="ECO:0000256" key="1">
    <source>
        <dbReference type="SAM" id="MobiDB-lite"/>
    </source>
</evidence>
<feature type="region of interest" description="Disordered" evidence="1">
    <location>
        <begin position="50"/>
        <end position="72"/>
    </location>
</feature>
<keyword evidence="3" id="KW-1185">Reference proteome</keyword>
<name>A0A517ZNV6_9PLAN</name>
<dbReference type="Proteomes" id="UP000319383">
    <property type="component" value="Chromosome"/>
</dbReference>